<dbReference type="AlphaFoldDB" id="A0A9P4I4U8"/>
<dbReference type="InterPro" id="IPR020846">
    <property type="entry name" value="MFS_dom"/>
</dbReference>
<reference evidence="12" key="1">
    <citation type="journal article" date="2020" name="Stud. Mycol.">
        <title>101 Dothideomycetes genomes: a test case for predicting lifestyles and emergence of pathogens.</title>
        <authorList>
            <person name="Haridas S."/>
            <person name="Albert R."/>
            <person name="Binder M."/>
            <person name="Bloem J."/>
            <person name="Labutti K."/>
            <person name="Salamov A."/>
            <person name="Andreopoulos B."/>
            <person name="Baker S."/>
            <person name="Barry K."/>
            <person name="Bills G."/>
            <person name="Bluhm B."/>
            <person name="Cannon C."/>
            <person name="Castanera R."/>
            <person name="Culley D."/>
            <person name="Daum C."/>
            <person name="Ezra D."/>
            <person name="Gonzalez J."/>
            <person name="Henrissat B."/>
            <person name="Kuo A."/>
            <person name="Liang C."/>
            <person name="Lipzen A."/>
            <person name="Lutzoni F."/>
            <person name="Magnuson J."/>
            <person name="Mondo S."/>
            <person name="Nolan M."/>
            <person name="Ohm R."/>
            <person name="Pangilinan J."/>
            <person name="Park H.-J."/>
            <person name="Ramirez L."/>
            <person name="Alfaro M."/>
            <person name="Sun H."/>
            <person name="Tritt A."/>
            <person name="Yoshinaga Y."/>
            <person name="Zwiers L.-H."/>
            <person name="Turgeon B."/>
            <person name="Goodwin S."/>
            <person name="Spatafora J."/>
            <person name="Crous P."/>
            <person name="Grigoriev I."/>
        </authorList>
    </citation>
    <scope>NUCLEOTIDE SEQUENCE</scope>
    <source>
        <strain evidence="12">CBS 133067</strain>
    </source>
</reference>
<evidence type="ECO:0000256" key="4">
    <source>
        <dbReference type="ARBA" id="ARBA00022692"/>
    </source>
</evidence>
<dbReference type="PRINTS" id="PR00171">
    <property type="entry name" value="SUGRTRNSPORT"/>
</dbReference>
<dbReference type="OrthoDB" id="6612291at2759"/>
<feature type="domain" description="Major facilitator superfamily (MFS) profile" evidence="11">
    <location>
        <begin position="23"/>
        <end position="468"/>
    </location>
</feature>
<dbReference type="CDD" id="cd17356">
    <property type="entry name" value="MFS_HXT"/>
    <property type="match status" value="1"/>
</dbReference>
<dbReference type="GO" id="GO:0005351">
    <property type="term" value="F:carbohydrate:proton symporter activity"/>
    <property type="evidence" value="ECO:0007669"/>
    <property type="project" value="TreeGrafter"/>
</dbReference>
<keyword evidence="5 10" id="KW-1133">Transmembrane helix</keyword>
<comment type="caution">
    <text evidence="12">The sequence shown here is derived from an EMBL/GenBank/DDBJ whole genome shotgun (WGS) entry which is preliminary data.</text>
</comment>
<dbReference type="InterPro" id="IPR036259">
    <property type="entry name" value="MFS_trans_sf"/>
</dbReference>
<dbReference type="Pfam" id="PF00083">
    <property type="entry name" value="Sugar_tr"/>
    <property type="match status" value="1"/>
</dbReference>
<dbReference type="GO" id="GO:0010255">
    <property type="term" value="P:glucose mediated signaling pathway"/>
    <property type="evidence" value="ECO:0007669"/>
    <property type="project" value="UniProtKB-ARBA"/>
</dbReference>
<organism evidence="12 13">
    <name type="scientific">Rhizodiscina lignyota</name>
    <dbReference type="NCBI Taxonomy" id="1504668"/>
    <lineage>
        <taxon>Eukaryota</taxon>
        <taxon>Fungi</taxon>
        <taxon>Dikarya</taxon>
        <taxon>Ascomycota</taxon>
        <taxon>Pezizomycotina</taxon>
        <taxon>Dothideomycetes</taxon>
        <taxon>Pleosporomycetidae</taxon>
        <taxon>Aulographales</taxon>
        <taxon>Rhizodiscinaceae</taxon>
        <taxon>Rhizodiscina</taxon>
    </lineage>
</organism>
<evidence type="ECO:0000313" key="12">
    <source>
        <dbReference type="EMBL" id="KAF2095166.1"/>
    </source>
</evidence>
<evidence type="ECO:0000259" key="11">
    <source>
        <dbReference type="PROSITE" id="PS50850"/>
    </source>
</evidence>
<evidence type="ECO:0000256" key="6">
    <source>
        <dbReference type="ARBA" id="ARBA00023136"/>
    </source>
</evidence>
<dbReference type="PANTHER" id="PTHR48022">
    <property type="entry name" value="PLASTIDIC GLUCOSE TRANSPORTER 4"/>
    <property type="match status" value="1"/>
</dbReference>
<feature type="region of interest" description="Disordered" evidence="9">
    <location>
        <begin position="522"/>
        <end position="541"/>
    </location>
</feature>
<dbReference type="InterPro" id="IPR050360">
    <property type="entry name" value="MFS_Sugar_Transporters"/>
</dbReference>
<dbReference type="InterPro" id="IPR005829">
    <property type="entry name" value="Sugar_transporter_CS"/>
</dbReference>
<comment type="subcellular location">
    <subcellularLocation>
        <location evidence="1">Membrane</location>
        <topology evidence="1">Multi-pass membrane protein</topology>
    </subcellularLocation>
</comment>
<dbReference type="FunFam" id="1.20.1250.20:FF:000115">
    <property type="entry name" value="High-affinity glucose transporter"/>
    <property type="match status" value="1"/>
</dbReference>
<dbReference type="PROSITE" id="PS00217">
    <property type="entry name" value="SUGAR_TRANSPORT_2"/>
    <property type="match status" value="1"/>
</dbReference>
<keyword evidence="4 10" id="KW-0812">Transmembrane</keyword>
<accession>A0A9P4I4U8</accession>
<feature type="transmembrane region" description="Helical" evidence="10">
    <location>
        <begin position="120"/>
        <end position="142"/>
    </location>
</feature>
<evidence type="ECO:0000256" key="7">
    <source>
        <dbReference type="ARBA" id="ARBA00023180"/>
    </source>
</evidence>
<keyword evidence="13" id="KW-1185">Reference proteome</keyword>
<dbReference type="PROSITE" id="PS00216">
    <property type="entry name" value="SUGAR_TRANSPORT_1"/>
    <property type="match status" value="1"/>
</dbReference>
<evidence type="ECO:0000256" key="2">
    <source>
        <dbReference type="ARBA" id="ARBA00010992"/>
    </source>
</evidence>
<name>A0A9P4I4U8_9PEZI</name>
<feature type="transmembrane region" description="Helical" evidence="10">
    <location>
        <begin position="67"/>
        <end position="88"/>
    </location>
</feature>
<feature type="transmembrane region" description="Helical" evidence="10">
    <location>
        <begin position="338"/>
        <end position="360"/>
    </location>
</feature>
<dbReference type="Proteomes" id="UP000799772">
    <property type="component" value="Unassembled WGS sequence"/>
</dbReference>
<feature type="transmembrane region" description="Helical" evidence="10">
    <location>
        <begin position="21"/>
        <end position="47"/>
    </location>
</feature>
<evidence type="ECO:0000256" key="1">
    <source>
        <dbReference type="ARBA" id="ARBA00004141"/>
    </source>
</evidence>
<keyword evidence="7" id="KW-0325">Glycoprotein</keyword>
<keyword evidence="6 10" id="KW-0472">Membrane</keyword>
<evidence type="ECO:0000256" key="3">
    <source>
        <dbReference type="ARBA" id="ARBA00022448"/>
    </source>
</evidence>
<gene>
    <name evidence="12" type="ORF">NA57DRAFT_79651</name>
</gene>
<feature type="transmembrane region" description="Helical" evidence="10">
    <location>
        <begin position="95"/>
        <end position="114"/>
    </location>
</feature>
<keyword evidence="3 8" id="KW-0813">Transport</keyword>
<dbReference type="EMBL" id="ML978132">
    <property type="protein sequence ID" value="KAF2095166.1"/>
    <property type="molecule type" value="Genomic_DNA"/>
</dbReference>
<dbReference type="GO" id="GO:0005886">
    <property type="term" value="C:plasma membrane"/>
    <property type="evidence" value="ECO:0007669"/>
    <property type="project" value="UniProtKB-ARBA"/>
</dbReference>
<dbReference type="NCBIfam" id="TIGR00879">
    <property type="entry name" value="SP"/>
    <property type="match status" value="1"/>
</dbReference>
<proteinExistence type="inferred from homology"/>
<evidence type="ECO:0000256" key="10">
    <source>
        <dbReference type="SAM" id="Phobius"/>
    </source>
</evidence>
<evidence type="ECO:0000256" key="8">
    <source>
        <dbReference type="RuleBase" id="RU003346"/>
    </source>
</evidence>
<feature type="transmembrane region" description="Helical" evidence="10">
    <location>
        <begin position="446"/>
        <end position="465"/>
    </location>
</feature>
<feature type="transmembrane region" description="Helical" evidence="10">
    <location>
        <begin position="185"/>
        <end position="207"/>
    </location>
</feature>
<dbReference type="InterPro" id="IPR003663">
    <property type="entry name" value="Sugar/inositol_transpt"/>
</dbReference>
<dbReference type="SUPFAM" id="SSF103473">
    <property type="entry name" value="MFS general substrate transporter"/>
    <property type="match status" value="1"/>
</dbReference>
<evidence type="ECO:0000313" key="13">
    <source>
        <dbReference type="Proteomes" id="UP000799772"/>
    </source>
</evidence>
<feature type="transmembrane region" description="Helical" evidence="10">
    <location>
        <begin position="409"/>
        <end position="426"/>
    </location>
</feature>
<feature type="transmembrane region" description="Helical" evidence="10">
    <location>
        <begin position="372"/>
        <end position="397"/>
    </location>
</feature>
<dbReference type="PROSITE" id="PS50850">
    <property type="entry name" value="MFS"/>
    <property type="match status" value="1"/>
</dbReference>
<feature type="transmembrane region" description="Helical" evidence="10">
    <location>
        <begin position="154"/>
        <end position="173"/>
    </location>
</feature>
<comment type="similarity">
    <text evidence="2 8">Belongs to the major facilitator superfamily. Sugar transporter (TC 2.A.1.1) family.</text>
</comment>
<protein>
    <submittedName>
        <fullName evidence="12">General substrate transporter</fullName>
    </submittedName>
</protein>
<dbReference type="Gene3D" id="1.20.1250.20">
    <property type="entry name" value="MFS general substrate transporter like domains"/>
    <property type="match status" value="1"/>
</dbReference>
<dbReference type="GO" id="GO:0005536">
    <property type="term" value="F:D-glucose binding"/>
    <property type="evidence" value="ECO:0007669"/>
    <property type="project" value="UniProtKB-ARBA"/>
</dbReference>
<evidence type="ECO:0000256" key="5">
    <source>
        <dbReference type="ARBA" id="ARBA00022989"/>
    </source>
</evidence>
<sequence>MPYNFTLKKPEGETGKSWPAIAIGLFVAFGGVLFGYDTGTISGILAMPYWLKLFTDDGAALTASQDSLIVSILSAGTFFGALFAAPLSDWIGRRLGLMVGAGIVFNLGVILQTAATDRPIFIAGRFFAGLGVGLVSAQIPLYQSETAPKWIRGTIVGAYQLAITIGLFLASIVNNGTKDRQDTGAYRIPIAIQFAWSIILVSGLIILPETPRYLIKRDNHDKAAKALSKLRRVPPDHPGILEELAEIEANHRYEMSLGKATYLDCFKGTVRKRLITGCCLQALQQLTGVNFIFYYGTQYFLRAGFQNPFTIQCITNAVNVGSTFPGLYMVETLGRRNLLLMGAIGMCICQFIVGSVGTAAEQHGSPQHASQQAAIAFVCIYIFFFASSWGPCAWVVTGELYPLKVRAKCLSMTTASNWLLNWAIAYATPYMVNSGPGNANLQSKVFFVWGSFCFVCIGFVWFMIYETKGLTLEQVDELYEIVGKAWQSNSFRPALRFTEVEQSGDAGRKMSLADYADMQERKRSVGHEEQVAPDMEKYQQV</sequence>
<dbReference type="PANTHER" id="PTHR48022:SF17">
    <property type="entry name" value="HEXOSE TRANSPORTER"/>
    <property type="match status" value="1"/>
</dbReference>
<evidence type="ECO:0000256" key="9">
    <source>
        <dbReference type="SAM" id="MobiDB-lite"/>
    </source>
</evidence>
<dbReference type="InterPro" id="IPR005828">
    <property type="entry name" value="MFS_sugar_transport-like"/>
</dbReference>